<accession>A0A413UCY5</accession>
<sequence length="181" mass="20789">MIKKILIATIFTIIVCFGGYDICTRIQKSHEPKLVFVDESLRIVSDENVNPFHYVLKATDYKGKDINDKEHLTYTLKSIGKKKMKITYKLDDSKGHSVKKELELKKVKIKKYVPEGEQKGTLNDSDKKLNKVFLFADYDGIAIRAMAEADNYGYESSQNYIVKEVLNDSDELIGYECVFLN</sequence>
<evidence type="ECO:0000313" key="1">
    <source>
        <dbReference type="EMBL" id="RHB07167.1"/>
    </source>
</evidence>
<dbReference type="RefSeq" id="WP_118011185.1">
    <property type="nucleotide sequence ID" value="NZ_QSGD01000015.1"/>
</dbReference>
<dbReference type="AlphaFoldDB" id="A0A413UCY5"/>
<name>A0A413UCY5_9FIRM</name>
<comment type="caution">
    <text evidence="1">The sequence shown here is derived from an EMBL/GenBank/DDBJ whole genome shotgun (WGS) entry which is preliminary data.</text>
</comment>
<evidence type="ECO:0000313" key="2">
    <source>
        <dbReference type="Proteomes" id="UP000285288"/>
    </source>
</evidence>
<gene>
    <name evidence="1" type="ORF">DW907_05230</name>
</gene>
<protein>
    <submittedName>
        <fullName evidence="1">Uncharacterized protein</fullName>
    </submittedName>
</protein>
<organism evidence="1 2">
    <name type="scientific">Holdemanella biformis</name>
    <dbReference type="NCBI Taxonomy" id="1735"/>
    <lineage>
        <taxon>Bacteria</taxon>
        <taxon>Bacillati</taxon>
        <taxon>Bacillota</taxon>
        <taxon>Erysipelotrichia</taxon>
        <taxon>Erysipelotrichales</taxon>
        <taxon>Erysipelotrichaceae</taxon>
        <taxon>Holdemanella</taxon>
    </lineage>
</organism>
<dbReference type="Proteomes" id="UP000285288">
    <property type="component" value="Unassembled WGS sequence"/>
</dbReference>
<proteinExistence type="predicted"/>
<reference evidence="1 2" key="1">
    <citation type="submission" date="2018-08" db="EMBL/GenBank/DDBJ databases">
        <title>A genome reference for cultivated species of the human gut microbiota.</title>
        <authorList>
            <person name="Zou Y."/>
            <person name="Xue W."/>
            <person name="Luo G."/>
        </authorList>
    </citation>
    <scope>NUCLEOTIDE SEQUENCE [LARGE SCALE GENOMIC DNA]</scope>
    <source>
        <strain evidence="1 2">AM42-13AC</strain>
    </source>
</reference>
<dbReference type="EMBL" id="QSGD01000015">
    <property type="protein sequence ID" value="RHB07167.1"/>
    <property type="molecule type" value="Genomic_DNA"/>
</dbReference>